<gene>
    <name evidence="1" type="ORF">L6164_010433</name>
</gene>
<keyword evidence="2" id="KW-1185">Reference proteome</keyword>
<comment type="caution">
    <text evidence="1">The sequence shown here is derived from an EMBL/GenBank/DDBJ whole genome shotgun (WGS) entry which is preliminary data.</text>
</comment>
<evidence type="ECO:0000313" key="2">
    <source>
        <dbReference type="Proteomes" id="UP000828941"/>
    </source>
</evidence>
<reference evidence="1 2" key="1">
    <citation type="journal article" date="2022" name="DNA Res.">
        <title>Chromosomal-level genome assembly of the orchid tree Bauhinia variegata (Leguminosae; Cercidoideae) supports the allotetraploid origin hypothesis of Bauhinia.</title>
        <authorList>
            <person name="Zhong Y."/>
            <person name="Chen Y."/>
            <person name="Zheng D."/>
            <person name="Pang J."/>
            <person name="Liu Y."/>
            <person name="Luo S."/>
            <person name="Meng S."/>
            <person name="Qian L."/>
            <person name="Wei D."/>
            <person name="Dai S."/>
            <person name="Zhou R."/>
        </authorList>
    </citation>
    <scope>NUCLEOTIDE SEQUENCE [LARGE SCALE GENOMIC DNA]</scope>
    <source>
        <strain evidence="1">BV-YZ2020</strain>
    </source>
</reference>
<sequence length="147" mass="16291">MSRYDVNLLTTEVFPSTQCVLVAPIAEDFLSRLQFISGELVDSVVLRWSFKGYIGCGQGFFSKSTPYAVKVGIPEFLNGIGNGVESHVVKVESEVGDFHKLLVTRTLKLKKLGIPCKHILQLFVHLEVFMLCHLADPNSTCNAFEAV</sequence>
<evidence type="ECO:0000313" key="1">
    <source>
        <dbReference type="EMBL" id="KAI4349890.1"/>
    </source>
</evidence>
<name>A0ACB9PMW7_BAUVA</name>
<accession>A0ACB9PMW7</accession>
<proteinExistence type="predicted"/>
<dbReference type="EMBL" id="CM039429">
    <property type="protein sequence ID" value="KAI4349890.1"/>
    <property type="molecule type" value="Genomic_DNA"/>
</dbReference>
<dbReference type="Proteomes" id="UP000828941">
    <property type="component" value="Chromosome 4"/>
</dbReference>
<protein>
    <submittedName>
        <fullName evidence="1">Uncharacterized protein</fullName>
    </submittedName>
</protein>
<organism evidence="1 2">
    <name type="scientific">Bauhinia variegata</name>
    <name type="common">Purple orchid tree</name>
    <name type="synonym">Phanera variegata</name>
    <dbReference type="NCBI Taxonomy" id="167791"/>
    <lineage>
        <taxon>Eukaryota</taxon>
        <taxon>Viridiplantae</taxon>
        <taxon>Streptophyta</taxon>
        <taxon>Embryophyta</taxon>
        <taxon>Tracheophyta</taxon>
        <taxon>Spermatophyta</taxon>
        <taxon>Magnoliopsida</taxon>
        <taxon>eudicotyledons</taxon>
        <taxon>Gunneridae</taxon>
        <taxon>Pentapetalae</taxon>
        <taxon>rosids</taxon>
        <taxon>fabids</taxon>
        <taxon>Fabales</taxon>
        <taxon>Fabaceae</taxon>
        <taxon>Cercidoideae</taxon>
        <taxon>Cercideae</taxon>
        <taxon>Bauhiniinae</taxon>
        <taxon>Bauhinia</taxon>
    </lineage>
</organism>